<dbReference type="STRING" id="452.Lspi_0454"/>
<proteinExistence type="predicted"/>
<dbReference type="Proteomes" id="UP000054877">
    <property type="component" value="Unassembled WGS sequence"/>
</dbReference>
<dbReference type="RefSeq" id="WP_082642713.1">
    <property type="nucleotide sequence ID" value="NZ_CAAAII010000003.1"/>
</dbReference>
<dbReference type="PANTHER" id="PTHR35565">
    <property type="entry name" value="CYTOPLASMIC PROTEIN-RELATED"/>
    <property type="match status" value="1"/>
</dbReference>
<evidence type="ECO:0000259" key="2">
    <source>
        <dbReference type="Pfam" id="PF18945"/>
    </source>
</evidence>
<dbReference type="InterPro" id="IPR044031">
    <property type="entry name" value="TssC1_N"/>
</dbReference>
<dbReference type="EMBL" id="LNYX01000005">
    <property type="protein sequence ID" value="KTD65742.1"/>
    <property type="molecule type" value="Genomic_DNA"/>
</dbReference>
<dbReference type="InterPro" id="IPR010269">
    <property type="entry name" value="T6SS_TssC-like"/>
</dbReference>
<dbReference type="Pfam" id="PF18945">
    <property type="entry name" value="VipB_2"/>
    <property type="match status" value="1"/>
</dbReference>
<organism evidence="3 4">
    <name type="scientific">Legionella spiritensis</name>
    <dbReference type="NCBI Taxonomy" id="452"/>
    <lineage>
        <taxon>Bacteria</taxon>
        <taxon>Pseudomonadati</taxon>
        <taxon>Pseudomonadota</taxon>
        <taxon>Gammaproteobacteria</taxon>
        <taxon>Legionellales</taxon>
        <taxon>Legionellaceae</taxon>
        <taxon>Legionella</taxon>
    </lineage>
</organism>
<keyword evidence="4" id="KW-1185">Reference proteome</keyword>
<sequence>MAGSKNAQPTNIVDDLFAVTNITSGEDKRYEIAKKGVIAFVDNMIENQRTDEKVTSSLVDDMIRQIDQKISEQIDEILHHEDFQKLESAWRSLKYLVDQTNYRENSRVDFIHVSKTELIDDFEDAPDITKSALYKIAYTSEYGQFGGKPYTSIIGNYYFGPNHRDMDLLKHIASVSAMAHAPFLSAASPEFFNLKNITGLPSLNDIEAIFENPYYAKWNSLRESEDARYIGLTLPRFMLRIPYGPDTRIVKKFNYNENTSGNHENYLWGNSAFAFAGCLAESFAKYRWCVNIIGPQGGGTVEDLPCHFYEALEGIQTKIPTEVLISERREYELANQGFIPLTMRKDSDNAVFFSANSIQKPKTFTDTEKNKEAELNYKLGTQFPYIFIIARLAHYLKVMQREKIGMHKERMDIERELNEWISGYVVDMENPVSEVRAKKPLRDAKVVVESVPGEPGWYKSTLTVRPHFKYMGAYFTLQLVGSLEKGE</sequence>
<dbReference type="OrthoDB" id="9764000at2"/>
<protein>
    <recommendedName>
        <fullName evidence="5">Type VI secretion system contractile sheath large subunit</fullName>
    </recommendedName>
</protein>
<dbReference type="NCBIfam" id="TIGR03355">
    <property type="entry name" value="VI_chp_2"/>
    <property type="match status" value="1"/>
</dbReference>
<gene>
    <name evidence="3" type="ORF">Lspi_0454</name>
</gene>
<accession>A0A0W0ZA04</accession>
<comment type="caution">
    <text evidence="3">The sequence shown here is derived from an EMBL/GenBank/DDBJ whole genome shotgun (WGS) entry which is preliminary data.</text>
</comment>
<dbReference type="AlphaFoldDB" id="A0A0W0ZA04"/>
<name>A0A0W0ZA04_LEGSP</name>
<evidence type="ECO:0000313" key="4">
    <source>
        <dbReference type="Proteomes" id="UP000054877"/>
    </source>
</evidence>
<dbReference type="InterPro" id="IPR044032">
    <property type="entry name" value="TssC1_C"/>
</dbReference>
<dbReference type="PANTHER" id="PTHR35565:SF1">
    <property type="entry name" value="TYPE VI SECRETION SYSTEM CONTRACTILE SHEATH LARGE SUBUNIT"/>
    <property type="match status" value="1"/>
</dbReference>
<dbReference type="Pfam" id="PF05943">
    <property type="entry name" value="VipB"/>
    <property type="match status" value="1"/>
</dbReference>
<feature type="domain" description="TssC1 C-terminal" evidence="2">
    <location>
        <begin position="372"/>
        <end position="483"/>
    </location>
</feature>
<dbReference type="PATRIC" id="fig|452.5.peg.494"/>
<feature type="domain" description="TssC1 N-terminal" evidence="1">
    <location>
        <begin position="60"/>
        <end position="359"/>
    </location>
</feature>
<evidence type="ECO:0008006" key="5">
    <source>
        <dbReference type="Google" id="ProtNLM"/>
    </source>
</evidence>
<reference evidence="3 4" key="1">
    <citation type="submission" date="2015-11" db="EMBL/GenBank/DDBJ databases">
        <title>Genomic analysis of 38 Legionella species identifies large and diverse effector repertoires.</title>
        <authorList>
            <person name="Burstein D."/>
            <person name="Amaro F."/>
            <person name="Zusman T."/>
            <person name="Lifshitz Z."/>
            <person name="Cohen O."/>
            <person name="Gilbert J.A."/>
            <person name="Pupko T."/>
            <person name="Shuman H.A."/>
            <person name="Segal G."/>
        </authorList>
    </citation>
    <scope>NUCLEOTIDE SEQUENCE [LARGE SCALE GENOMIC DNA]</scope>
    <source>
        <strain evidence="3 4">Mt.St.Helens-9</strain>
    </source>
</reference>
<evidence type="ECO:0000313" key="3">
    <source>
        <dbReference type="EMBL" id="KTD65742.1"/>
    </source>
</evidence>
<evidence type="ECO:0000259" key="1">
    <source>
        <dbReference type="Pfam" id="PF05943"/>
    </source>
</evidence>